<dbReference type="EMBL" id="UYSL01019807">
    <property type="protein sequence ID" value="VDL70117.1"/>
    <property type="molecule type" value="Genomic_DNA"/>
</dbReference>
<gene>
    <name evidence="1" type="ORF">NBR_LOCUS6528</name>
</gene>
<proteinExistence type="predicted"/>
<keyword evidence="2" id="KW-1185">Reference proteome</keyword>
<evidence type="ECO:0000313" key="2">
    <source>
        <dbReference type="Proteomes" id="UP000271162"/>
    </source>
</evidence>
<reference evidence="1 2" key="2">
    <citation type="submission" date="2018-11" db="EMBL/GenBank/DDBJ databases">
        <authorList>
            <consortium name="Pathogen Informatics"/>
        </authorList>
    </citation>
    <scope>NUCLEOTIDE SEQUENCE [LARGE SCALE GENOMIC DNA]</scope>
</reference>
<dbReference type="WBParaSite" id="NBR_0000652701-mRNA-1">
    <property type="protein sequence ID" value="NBR_0000652701-mRNA-1"/>
    <property type="gene ID" value="NBR_0000652701"/>
</dbReference>
<protein>
    <submittedName>
        <fullName evidence="3">UmuC domain-containing protein</fullName>
    </submittedName>
</protein>
<name>A0A0N4XUW1_NIPBR</name>
<evidence type="ECO:0000313" key="1">
    <source>
        <dbReference type="EMBL" id="VDL70117.1"/>
    </source>
</evidence>
<accession>A0A0N4XUW1</accession>
<dbReference type="AlphaFoldDB" id="A0A0N4XUW1"/>
<dbReference type="STRING" id="27835.A0A0N4XUW1"/>
<dbReference type="GO" id="GO:0003676">
    <property type="term" value="F:nucleic acid binding"/>
    <property type="evidence" value="ECO:0007669"/>
    <property type="project" value="InterPro"/>
</dbReference>
<dbReference type="InterPro" id="IPR036867">
    <property type="entry name" value="R3H_dom_sf"/>
</dbReference>
<organism evidence="3">
    <name type="scientific">Nippostrongylus brasiliensis</name>
    <name type="common">Rat hookworm</name>
    <dbReference type="NCBI Taxonomy" id="27835"/>
    <lineage>
        <taxon>Eukaryota</taxon>
        <taxon>Metazoa</taxon>
        <taxon>Ecdysozoa</taxon>
        <taxon>Nematoda</taxon>
        <taxon>Chromadorea</taxon>
        <taxon>Rhabditida</taxon>
        <taxon>Rhabditina</taxon>
        <taxon>Rhabditomorpha</taxon>
        <taxon>Strongyloidea</taxon>
        <taxon>Heligmosomidae</taxon>
        <taxon>Nippostrongylus</taxon>
    </lineage>
</organism>
<dbReference type="InterPro" id="IPR039629">
    <property type="entry name" value="R3HDM4"/>
</dbReference>
<reference evidence="3" key="1">
    <citation type="submission" date="2017-02" db="UniProtKB">
        <authorList>
            <consortium name="WormBaseParasite"/>
        </authorList>
    </citation>
    <scope>IDENTIFICATION</scope>
</reference>
<evidence type="ECO:0000313" key="3">
    <source>
        <dbReference type="WBParaSite" id="NBR_0000652701-mRNA-1"/>
    </source>
</evidence>
<dbReference type="PANTHER" id="PTHR32019">
    <property type="entry name" value="R3H DOMAIN-CONTAINING PROTEIN 4"/>
    <property type="match status" value="1"/>
</dbReference>
<dbReference type="SUPFAM" id="SSF82708">
    <property type="entry name" value="R3H domain"/>
    <property type="match status" value="1"/>
</dbReference>
<dbReference type="Proteomes" id="UP000271162">
    <property type="component" value="Unassembled WGS sequence"/>
</dbReference>
<sequence length="104" mass="11878">MRKSSARFWTMPVPLGMVVADHPAYCAKACFNRMDRRNKRLLFEKRLPWDFINRLEEDLISFFSSPSPTTPSKDDAVYVGAFGSSFERAIGHAVAQFLMLKSKS</sequence>
<dbReference type="PANTHER" id="PTHR32019:SF2">
    <property type="entry name" value="R3H DOMAIN-CONTAINING PROTEIN 4"/>
    <property type="match status" value="1"/>
</dbReference>